<dbReference type="InterPro" id="IPR010996">
    <property type="entry name" value="HHH_MUS81"/>
</dbReference>
<dbReference type="SMART" id="SM00481">
    <property type="entry name" value="POLIIIAc"/>
    <property type="match status" value="1"/>
</dbReference>
<evidence type="ECO:0000259" key="9">
    <source>
        <dbReference type="SMART" id="SM00483"/>
    </source>
</evidence>
<dbReference type="Pfam" id="PF14716">
    <property type="entry name" value="HHH_8"/>
    <property type="match status" value="1"/>
</dbReference>
<keyword evidence="4" id="KW-0227">DNA damage</keyword>
<protein>
    <recommendedName>
        <fullName evidence="1">DNA-directed DNA polymerase</fullName>
        <ecNumber evidence="1">2.7.7.7</ecNumber>
    </recommendedName>
</protein>
<dbReference type="InterPro" id="IPR002008">
    <property type="entry name" value="DNA_pol_X_beta-like"/>
</dbReference>
<comment type="catalytic activity">
    <reaction evidence="7">
        <text>DNA(n) + a 2'-deoxyribonucleoside 5'-triphosphate = DNA(n+1) + diphosphate</text>
        <dbReference type="Rhea" id="RHEA:22508"/>
        <dbReference type="Rhea" id="RHEA-COMP:17339"/>
        <dbReference type="Rhea" id="RHEA-COMP:17340"/>
        <dbReference type="ChEBI" id="CHEBI:33019"/>
        <dbReference type="ChEBI" id="CHEBI:61560"/>
        <dbReference type="ChEBI" id="CHEBI:173112"/>
        <dbReference type="EC" id="2.7.7.7"/>
    </reaction>
</comment>
<evidence type="ECO:0000256" key="1">
    <source>
        <dbReference type="ARBA" id="ARBA00012417"/>
    </source>
</evidence>
<keyword evidence="10" id="KW-0378">Hydrolase</keyword>
<evidence type="ECO:0000256" key="3">
    <source>
        <dbReference type="ARBA" id="ARBA00022695"/>
    </source>
</evidence>
<dbReference type="InterPro" id="IPR003141">
    <property type="entry name" value="Pol/His_phosphatase_N"/>
</dbReference>
<dbReference type="Pfam" id="PF02811">
    <property type="entry name" value="PHP"/>
    <property type="match status" value="1"/>
</dbReference>
<dbReference type="Proteomes" id="UP000322699">
    <property type="component" value="Unassembled WGS sequence"/>
</dbReference>
<evidence type="ECO:0000256" key="6">
    <source>
        <dbReference type="ARBA" id="ARBA00023204"/>
    </source>
</evidence>
<dbReference type="Pfam" id="PF14791">
    <property type="entry name" value="DNA_pol_B_thumb"/>
    <property type="match status" value="1"/>
</dbReference>
<evidence type="ECO:0000259" key="8">
    <source>
        <dbReference type="SMART" id="SM00481"/>
    </source>
</evidence>
<dbReference type="InterPro" id="IPR002054">
    <property type="entry name" value="DNA-dir_DNA_pol_X"/>
</dbReference>
<dbReference type="PANTHER" id="PTHR36928">
    <property type="entry name" value="PHOSPHATASE YCDX-RELATED"/>
    <property type="match status" value="1"/>
</dbReference>
<dbReference type="InterPro" id="IPR004013">
    <property type="entry name" value="PHP_dom"/>
</dbReference>
<keyword evidence="11" id="KW-1185">Reference proteome</keyword>
<dbReference type="SUPFAM" id="SSF81301">
    <property type="entry name" value="Nucleotidyltransferase"/>
    <property type="match status" value="1"/>
</dbReference>
<dbReference type="EC" id="2.7.7.7" evidence="1"/>
<dbReference type="EMBL" id="VRLW01000001">
    <property type="protein sequence ID" value="KAA1262163.1"/>
    <property type="molecule type" value="Genomic_DNA"/>
</dbReference>
<dbReference type="RefSeq" id="WP_068258590.1">
    <property type="nucleotide sequence ID" value="NZ_LWSK01000006.1"/>
</dbReference>
<dbReference type="Pfam" id="PF14520">
    <property type="entry name" value="HHH_5"/>
    <property type="match status" value="1"/>
</dbReference>
<dbReference type="SUPFAM" id="SSF158702">
    <property type="entry name" value="Sec63 N-terminal domain-like"/>
    <property type="match status" value="1"/>
</dbReference>
<dbReference type="GO" id="GO:0003677">
    <property type="term" value="F:DNA binding"/>
    <property type="evidence" value="ECO:0007669"/>
    <property type="project" value="InterPro"/>
</dbReference>
<dbReference type="PANTHER" id="PTHR36928:SF1">
    <property type="entry name" value="PHOSPHATASE YCDX-RELATED"/>
    <property type="match status" value="1"/>
</dbReference>
<dbReference type="InterPro" id="IPR047967">
    <property type="entry name" value="PolX_PHP"/>
</dbReference>
<keyword evidence="3" id="KW-0548">Nucleotidyltransferase</keyword>
<evidence type="ECO:0000256" key="7">
    <source>
        <dbReference type="ARBA" id="ARBA00049244"/>
    </source>
</evidence>
<reference evidence="10 11" key="1">
    <citation type="submission" date="2019-08" db="EMBL/GenBank/DDBJ databases">
        <title>Deep-cultivation of Planctomycetes and their phenomic and genomic characterization uncovers novel biology.</title>
        <authorList>
            <person name="Wiegand S."/>
            <person name="Jogler M."/>
            <person name="Boedeker C."/>
            <person name="Pinto D."/>
            <person name="Vollmers J."/>
            <person name="Rivas-Marin E."/>
            <person name="Kohn T."/>
            <person name="Peeters S.H."/>
            <person name="Heuer A."/>
            <person name="Rast P."/>
            <person name="Oberbeckmann S."/>
            <person name="Bunk B."/>
            <person name="Jeske O."/>
            <person name="Meyerdierks A."/>
            <person name="Storesund J.E."/>
            <person name="Kallscheuer N."/>
            <person name="Luecker S."/>
            <person name="Lage O.M."/>
            <person name="Pohl T."/>
            <person name="Merkel B.J."/>
            <person name="Hornburger P."/>
            <person name="Mueller R.-W."/>
            <person name="Bruemmer F."/>
            <person name="Labrenz M."/>
            <person name="Spormann A.M."/>
            <person name="Op Den Camp H."/>
            <person name="Overmann J."/>
            <person name="Amann R."/>
            <person name="Jetten M.S.M."/>
            <person name="Mascher T."/>
            <person name="Medema M.H."/>
            <person name="Devos D.P."/>
            <person name="Kaster A.-K."/>
            <person name="Ovreas L."/>
            <person name="Rohde M."/>
            <person name="Galperin M.Y."/>
            <person name="Jogler C."/>
        </authorList>
    </citation>
    <scope>NUCLEOTIDE SEQUENCE [LARGE SCALE GENOMIC DNA]</scope>
    <source>
        <strain evidence="10 11">LF1</strain>
    </source>
</reference>
<name>A0A5B1CS07_9BACT</name>
<dbReference type="Gene3D" id="3.30.210.10">
    <property type="entry name" value="DNA polymerase, thumb domain"/>
    <property type="match status" value="1"/>
</dbReference>
<evidence type="ECO:0000313" key="11">
    <source>
        <dbReference type="Proteomes" id="UP000322699"/>
    </source>
</evidence>
<dbReference type="OrthoDB" id="9808747at2"/>
<keyword evidence="10" id="KW-0540">Nuclease</keyword>
<keyword evidence="2" id="KW-0808">Transferase</keyword>
<dbReference type="GO" id="GO:0004527">
    <property type="term" value="F:exonuclease activity"/>
    <property type="evidence" value="ECO:0007669"/>
    <property type="project" value="UniProtKB-KW"/>
</dbReference>
<dbReference type="GO" id="GO:0006281">
    <property type="term" value="P:DNA repair"/>
    <property type="evidence" value="ECO:0007669"/>
    <property type="project" value="UniProtKB-KW"/>
</dbReference>
<evidence type="ECO:0000256" key="2">
    <source>
        <dbReference type="ARBA" id="ARBA00022679"/>
    </source>
</evidence>
<keyword evidence="5" id="KW-0239">DNA-directed DNA polymerase</keyword>
<sequence length="576" mass="63696">MDNGKIAKVFEEMAELLEFRGENPFRIRAYQNGAKAIRELDESVADILADSSRDLAKVPGVGKTLVEKCQTLVDTGSLPQLEELRQAVPEIVIQMARIPGLGAKKAVKLRDALAIESLEDLRKACHEDKIAGLKGFGKKSQATILDGLAIAQQAAERIRWHKGDELAADIGGHMQSCKGIQKMQWAGSYRRLRETIGDLDLLVVADDPQSAMDHLEKYTYHASTIGRGDTKISIRVDKAFQVDMRCVAADQFGAALQYFTGSQAHNIHTRRIAKERGLKISEYGVFKVDDDTKIAGASEEEVYEAIGLPWIAPELREDRLEFAMAESGEMPTLIQLSDIRGDLHMHTSATDGTGTIRDMAEAAIERGLSFIAITDHSKRVSMARGLDETRLREQWKMIDEIRPEYEGRLTILKGIECDILEAGGMDLADDCLAEADWVLASVHYGQKQPRDQITDRILGAIENPHVSCIAHPTGRLINRRPPYDVDMDQVMDAAAKHGKLMELNANPARLDLNDLHLSKAKKLGIPIVINTDAHSTDGMNVMQHGIQQARRAGFLADDVANTQAWQAIKSLLEKAT</sequence>
<dbReference type="Gene3D" id="3.20.20.140">
    <property type="entry name" value="Metal-dependent hydrolases"/>
    <property type="match status" value="1"/>
</dbReference>
<dbReference type="CDD" id="cd00141">
    <property type="entry name" value="NT_POLXc"/>
    <property type="match status" value="1"/>
</dbReference>
<proteinExistence type="predicted"/>
<dbReference type="GO" id="GO:0042578">
    <property type="term" value="F:phosphoric ester hydrolase activity"/>
    <property type="evidence" value="ECO:0007669"/>
    <property type="project" value="TreeGrafter"/>
</dbReference>
<evidence type="ECO:0000313" key="10">
    <source>
        <dbReference type="EMBL" id="KAA1262163.1"/>
    </source>
</evidence>
<dbReference type="Gene3D" id="1.10.150.20">
    <property type="entry name" value="5' to 3' exonuclease, C-terminal subdomain"/>
    <property type="match status" value="1"/>
</dbReference>
<feature type="domain" description="Polymerase/histidinol phosphatase N-terminal" evidence="8">
    <location>
        <begin position="341"/>
        <end position="421"/>
    </location>
</feature>
<accession>A0A5B1CS07</accession>
<dbReference type="GO" id="GO:0005829">
    <property type="term" value="C:cytosol"/>
    <property type="evidence" value="ECO:0007669"/>
    <property type="project" value="TreeGrafter"/>
</dbReference>
<dbReference type="SUPFAM" id="SSF89550">
    <property type="entry name" value="PHP domain-like"/>
    <property type="match status" value="1"/>
</dbReference>
<keyword evidence="10" id="KW-0269">Exonuclease</keyword>
<organism evidence="10 11">
    <name type="scientific">Rubripirellula obstinata</name>
    <dbReference type="NCBI Taxonomy" id="406547"/>
    <lineage>
        <taxon>Bacteria</taxon>
        <taxon>Pseudomonadati</taxon>
        <taxon>Planctomycetota</taxon>
        <taxon>Planctomycetia</taxon>
        <taxon>Pirellulales</taxon>
        <taxon>Pirellulaceae</taxon>
        <taxon>Rubripirellula</taxon>
    </lineage>
</organism>
<gene>
    <name evidence="10" type="primary">polX</name>
    <name evidence="10" type="ORF">LF1_47250</name>
</gene>
<comment type="caution">
    <text evidence="10">The sequence shown here is derived from an EMBL/GenBank/DDBJ whole genome shotgun (WGS) entry which is preliminary data.</text>
</comment>
<feature type="domain" description="DNA-directed DNA polymerase X" evidence="9">
    <location>
        <begin position="1"/>
        <end position="317"/>
    </location>
</feature>
<dbReference type="CDD" id="cd07436">
    <property type="entry name" value="PHP_PolX"/>
    <property type="match status" value="1"/>
</dbReference>
<dbReference type="InterPro" id="IPR050243">
    <property type="entry name" value="PHP_phosphatase"/>
</dbReference>
<evidence type="ECO:0000256" key="4">
    <source>
        <dbReference type="ARBA" id="ARBA00022763"/>
    </source>
</evidence>
<dbReference type="Gene3D" id="3.30.460.10">
    <property type="entry name" value="Beta Polymerase, domain 2"/>
    <property type="match status" value="1"/>
</dbReference>
<dbReference type="InterPro" id="IPR043519">
    <property type="entry name" value="NT_sf"/>
</dbReference>
<dbReference type="InterPro" id="IPR027421">
    <property type="entry name" value="DNA_pol_lamdba_lyase_dom_sf"/>
</dbReference>
<dbReference type="AlphaFoldDB" id="A0A5B1CS07"/>
<dbReference type="InterPro" id="IPR022311">
    <property type="entry name" value="PolX-like"/>
</dbReference>
<dbReference type="SUPFAM" id="SSF47802">
    <property type="entry name" value="DNA polymerase beta, N-terminal domain-like"/>
    <property type="match status" value="1"/>
</dbReference>
<dbReference type="PIRSF" id="PIRSF005047">
    <property type="entry name" value="UCP005047_YshC"/>
    <property type="match status" value="1"/>
</dbReference>
<dbReference type="InterPro" id="IPR016195">
    <property type="entry name" value="Pol/histidinol_Pase-like"/>
</dbReference>
<dbReference type="NCBIfam" id="NF006375">
    <property type="entry name" value="PRK08609.1"/>
    <property type="match status" value="1"/>
</dbReference>
<dbReference type="SMART" id="SM00483">
    <property type="entry name" value="POLXc"/>
    <property type="match status" value="1"/>
</dbReference>
<dbReference type="PRINTS" id="PR00870">
    <property type="entry name" value="DNAPOLXBETA"/>
</dbReference>
<dbReference type="InterPro" id="IPR037160">
    <property type="entry name" value="DNA_Pol_thumb_sf"/>
</dbReference>
<keyword evidence="6" id="KW-0234">DNA repair</keyword>
<dbReference type="InterPro" id="IPR029398">
    <property type="entry name" value="PolB_thumb"/>
</dbReference>
<evidence type="ECO:0000256" key="5">
    <source>
        <dbReference type="ARBA" id="ARBA00022932"/>
    </source>
</evidence>
<dbReference type="GO" id="GO:0003887">
    <property type="term" value="F:DNA-directed DNA polymerase activity"/>
    <property type="evidence" value="ECO:0007669"/>
    <property type="project" value="UniProtKB-KW"/>
</dbReference>
<dbReference type="Gene3D" id="1.10.150.110">
    <property type="entry name" value="DNA polymerase beta, N-terminal domain-like"/>
    <property type="match status" value="1"/>
</dbReference>
<dbReference type="GO" id="GO:0008270">
    <property type="term" value="F:zinc ion binding"/>
    <property type="evidence" value="ECO:0007669"/>
    <property type="project" value="TreeGrafter"/>
</dbReference>